<dbReference type="EMBL" id="CAJPWZ010000214">
    <property type="protein sequence ID" value="CAG2188336.1"/>
    <property type="molecule type" value="Genomic_DNA"/>
</dbReference>
<dbReference type="Proteomes" id="UP000683360">
    <property type="component" value="Unassembled WGS sequence"/>
</dbReference>
<keyword evidence="1" id="KW-0479">Metal-binding</keyword>
<evidence type="ECO:0000256" key="1">
    <source>
        <dbReference type="PROSITE-ProRule" id="PRU00024"/>
    </source>
</evidence>
<evidence type="ECO:0000313" key="4">
    <source>
        <dbReference type="Proteomes" id="UP000683360"/>
    </source>
</evidence>
<protein>
    <recommendedName>
        <fullName evidence="2">B box-type domain-containing protein</fullName>
    </recommendedName>
</protein>
<feature type="domain" description="B box-type" evidence="2">
    <location>
        <begin position="1"/>
        <end position="44"/>
    </location>
</feature>
<comment type="caution">
    <text evidence="3">The sequence shown here is derived from an EMBL/GenBank/DDBJ whole genome shotgun (WGS) entry which is preliminary data.</text>
</comment>
<accession>A0A8S3PWJ0</accession>
<keyword evidence="1" id="KW-0862">Zinc</keyword>
<keyword evidence="4" id="KW-1185">Reference proteome</keyword>
<dbReference type="OrthoDB" id="6263749at2759"/>
<dbReference type="InterPro" id="IPR000315">
    <property type="entry name" value="Znf_B-box"/>
</dbReference>
<dbReference type="AlphaFoldDB" id="A0A8S3PWJ0"/>
<evidence type="ECO:0000259" key="2">
    <source>
        <dbReference type="PROSITE" id="PS50119"/>
    </source>
</evidence>
<reference evidence="3" key="1">
    <citation type="submission" date="2021-03" db="EMBL/GenBank/DDBJ databases">
        <authorList>
            <person name="Bekaert M."/>
        </authorList>
    </citation>
    <scope>NUCLEOTIDE SEQUENCE</scope>
</reference>
<proteinExistence type="predicted"/>
<name>A0A8S3PWJ0_MYTED</name>
<organism evidence="3 4">
    <name type="scientific">Mytilus edulis</name>
    <name type="common">Blue mussel</name>
    <dbReference type="NCBI Taxonomy" id="6550"/>
    <lineage>
        <taxon>Eukaryota</taxon>
        <taxon>Metazoa</taxon>
        <taxon>Spiralia</taxon>
        <taxon>Lophotrochozoa</taxon>
        <taxon>Mollusca</taxon>
        <taxon>Bivalvia</taxon>
        <taxon>Autobranchia</taxon>
        <taxon>Pteriomorphia</taxon>
        <taxon>Mytilida</taxon>
        <taxon>Mytiloidea</taxon>
        <taxon>Mytilidae</taxon>
        <taxon>Mytilinae</taxon>
        <taxon>Mytilus</taxon>
    </lineage>
</organism>
<sequence length="208" mass="23762">MCAGQSISNQAVTWCPECEEAHCSECIKHHGIAKATKDHQVIAVEKYLKLPTFLLEIKHDYHKKCSDLPPLDDVIQDAKSSVAFMDIEERFHSLKKFYSEGIKEKEANVNNLKVRHLLCTKEMDKELYKTEKEVDVLCDDGSLKRHSIEFVIEDQMESFTQDLKSLGEITSSYEQTEIIHAKSILKQAQIVAVPCKHVESMNLVLKGR</sequence>
<gene>
    <name evidence="3" type="ORF">MEDL_3759</name>
</gene>
<evidence type="ECO:0000313" key="3">
    <source>
        <dbReference type="EMBL" id="CAG2188336.1"/>
    </source>
</evidence>
<dbReference type="GO" id="GO:0008270">
    <property type="term" value="F:zinc ion binding"/>
    <property type="evidence" value="ECO:0007669"/>
    <property type="project" value="UniProtKB-KW"/>
</dbReference>
<keyword evidence="1" id="KW-0863">Zinc-finger</keyword>
<dbReference type="PROSITE" id="PS50119">
    <property type="entry name" value="ZF_BBOX"/>
    <property type="match status" value="1"/>
</dbReference>